<dbReference type="OrthoDB" id="7340239at2"/>
<protein>
    <submittedName>
        <fullName evidence="3">DUF1311 domain-containing protein</fullName>
    </submittedName>
</protein>
<evidence type="ECO:0000313" key="3">
    <source>
        <dbReference type="EMBL" id="TZF90921.1"/>
    </source>
</evidence>
<reference evidence="3 4" key="1">
    <citation type="submission" date="2019-08" db="EMBL/GenBank/DDBJ databases">
        <title>Draft genome sequence of Lysobacter sp. UKS-15.</title>
        <authorList>
            <person name="Im W.-T."/>
        </authorList>
    </citation>
    <scope>NUCLEOTIDE SEQUENCE [LARGE SCALE GENOMIC DNA]</scope>
    <source>
        <strain evidence="3 4">UKS-15</strain>
    </source>
</reference>
<name>A0A5D8Z7Z9_9GAMM</name>
<dbReference type="PANTHER" id="PTHR39176:SF1">
    <property type="entry name" value="PERIPLASMIC PROTEIN"/>
    <property type="match status" value="1"/>
</dbReference>
<proteinExistence type="predicted"/>
<evidence type="ECO:0000256" key="1">
    <source>
        <dbReference type="SAM" id="SignalP"/>
    </source>
</evidence>
<evidence type="ECO:0000313" key="4">
    <source>
        <dbReference type="Proteomes" id="UP000323164"/>
    </source>
</evidence>
<organism evidence="3 4">
    <name type="scientific">Cognatilysobacter lacus</name>
    <dbReference type="NCBI Taxonomy" id="1643323"/>
    <lineage>
        <taxon>Bacteria</taxon>
        <taxon>Pseudomonadati</taxon>
        <taxon>Pseudomonadota</taxon>
        <taxon>Gammaproteobacteria</taxon>
        <taxon>Lysobacterales</taxon>
        <taxon>Lysobacteraceae</taxon>
        <taxon>Cognatilysobacter</taxon>
    </lineage>
</organism>
<gene>
    <name evidence="3" type="ORF">FW784_03440</name>
</gene>
<keyword evidence="1" id="KW-0732">Signal</keyword>
<feature type="signal peptide" evidence="1">
    <location>
        <begin position="1"/>
        <end position="18"/>
    </location>
</feature>
<feature type="domain" description="Lysozyme inhibitor LprI-like N-terminal" evidence="2">
    <location>
        <begin position="29"/>
        <end position="106"/>
    </location>
</feature>
<sequence>MKALIALALIAVSGAAFANSACDRVNNDFDGLYCLNKVYQQADTDLNAAFKALGGKLDSAGHTALRQGQLAWMRQRNEQCSMRKGDGFYVDLRCATRTTIERTRFLQDRVRECVSSGCRNSRLSSP</sequence>
<dbReference type="Gene3D" id="1.20.1270.180">
    <property type="match status" value="1"/>
</dbReference>
<dbReference type="AlphaFoldDB" id="A0A5D8Z7Z9"/>
<dbReference type="Proteomes" id="UP000323164">
    <property type="component" value="Unassembled WGS sequence"/>
</dbReference>
<evidence type="ECO:0000259" key="2">
    <source>
        <dbReference type="Pfam" id="PF07007"/>
    </source>
</evidence>
<dbReference type="EMBL" id="VTRV01000022">
    <property type="protein sequence ID" value="TZF90921.1"/>
    <property type="molecule type" value="Genomic_DNA"/>
</dbReference>
<dbReference type="PANTHER" id="PTHR39176">
    <property type="entry name" value="PERIPLASMIC PROTEIN-RELATED"/>
    <property type="match status" value="1"/>
</dbReference>
<accession>A0A5D8Z7Z9</accession>
<feature type="chain" id="PRO_5022682220" evidence="1">
    <location>
        <begin position="19"/>
        <end position="126"/>
    </location>
</feature>
<comment type="caution">
    <text evidence="3">The sequence shown here is derived from an EMBL/GenBank/DDBJ whole genome shotgun (WGS) entry which is preliminary data.</text>
</comment>
<keyword evidence="4" id="KW-1185">Reference proteome</keyword>
<dbReference type="InterPro" id="IPR009739">
    <property type="entry name" value="LprI-like_N"/>
</dbReference>
<dbReference type="Pfam" id="PF07007">
    <property type="entry name" value="LprI"/>
    <property type="match status" value="1"/>
</dbReference>
<dbReference type="RefSeq" id="WP_149351968.1">
    <property type="nucleotide sequence ID" value="NZ_VTRV01000022.1"/>
</dbReference>